<feature type="transmembrane region" description="Helical" evidence="5">
    <location>
        <begin position="374"/>
        <end position="402"/>
    </location>
</feature>
<dbReference type="GO" id="GO:0055085">
    <property type="term" value="P:transmembrane transport"/>
    <property type="evidence" value="ECO:0007669"/>
    <property type="project" value="InterPro"/>
</dbReference>
<feature type="transmembrane region" description="Helical" evidence="5">
    <location>
        <begin position="172"/>
        <end position="192"/>
    </location>
</feature>
<evidence type="ECO:0000256" key="1">
    <source>
        <dbReference type="ARBA" id="ARBA00004141"/>
    </source>
</evidence>
<comment type="subcellular location">
    <subcellularLocation>
        <location evidence="1">Membrane</location>
        <topology evidence="1">Multi-pass membrane protein</topology>
    </subcellularLocation>
</comment>
<evidence type="ECO:0000256" key="3">
    <source>
        <dbReference type="ARBA" id="ARBA00022989"/>
    </source>
</evidence>
<dbReference type="PIRSF" id="PIRSF006060">
    <property type="entry name" value="AA_transporter"/>
    <property type="match status" value="1"/>
</dbReference>
<feature type="transmembrane region" description="Helical" evidence="5">
    <location>
        <begin position="62"/>
        <end position="84"/>
    </location>
</feature>
<keyword evidence="2 5" id="KW-0812">Transmembrane</keyword>
<reference evidence="7" key="1">
    <citation type="submission" date="2021-04" db="EMBL/GenBank/DDBJ databases">
        <title>Genome based classification of Actinospica acidithermotolerans sp. nov., an actinobacterium isolated from an Indonesian hot spring.</title>
        <authorList>
            <person name="Kusuma A.B."/>
            <person name="Putra K.E."/>
            <person name="Nafisah S."/>
            <person name="Loh J."/>
            <person name="Nouioui I."/>
            <person name="Goodfellow M."/>
        </authorList>
    </citation>
    <scope>NUCLEOTIDE SEQUENCE</scope>
    <source>
        <strain evidence="7">DSM 45618</strain>
    </source>
</reference>
<dbReference type="AlphaFoldDB" id="A0A8J7WIP6"/>
<name>A0A8J7WIP6_9ACTN</name>
<feature type="transmembrane region" description="Helical" evidence="5">
    <location>
        <begin position="105"/>
        <end position="126"/>
    </location>
</feature>
<evidence type="ECO:0000259" key="6">
    <source>
        <dbReference type="Pfam" id="PF00324"/>
    </source>
</evidence>
<evidence type="ECO:0000313" key="8">
    <source>
        <dbReference type="Proteomes" id="UP000677913"/>
    </source>
</evidence>
<keyword evidence="4 5" id="KW-0472">Membrane</keyword>
<evidence type="ECO:0000256" key="5">
    <source>
        <dbReference type="SAM" id="Phobius"/>
    </source>
</evidence>
<dbReference type="Gene3D" id="1.20.1740.10">
    <property type="entry name" value="Amino acid/polyamine transporter I"/>
    <property type="match status" value="1"/>
</dbReference>
<dbReference type="PANTHER" id="PTHR42770:SF16">
    <property type="entry name" value="AMINO ACID PERMEASE"/>
    <property type="match status" value="1"/>
</dbReference>
<dbReference type="InterPro" id="IPR004841">
    <property type="entry name" value="AA-permease/SLC12A_dom"/>
</dbReference>
<dbReference type="EMBL" id="JAGSXH010000019">
    <property type="protein sequence ID" value="MBS2963031.1"/>
    <property type="molecule type" value="Genomic_DNA"/>
</dbReference>
<evidence type="ECO:0000313" key="7">
    <source>
        <dbReference type="EMBL" id="MBS2963031.1"/>
    </source>
</evidence>
<feature type="transmembrane region" description="Helical" evidence="5">
    <location>
        <begin position="32"/>
        <end position="56"/>
    </location>
</feature>
<feature type="transmembrane region" description="Helical" evidence="5">
    <location>
        <begin position="302"/>
        <end position="320"/>
    </location>
</feature>
<feature type="transmembrane region" description="Helical" evidence="5">
    <location>
        <begin position="414"/>
        <end position="438"/>
    </location>
</feature>
<accession>A0A8J7WIP6</accession>
<evidence type="ECO:0000256" key="2">
    <source>
        <dbReference type="ARBA" id="ARBA00022692"/>
    </source>
</evidence>
<proteinExistence type="predicted"/>
<comment type="caution">
    <text evidence="7">The sequence shown here is derived from an EMBL/GenBank/DDBJ whole genome shotgun (WGS) entry which is preliminary data.</text>
</comment>
<feature type="transmembrane region" description="Helical" evidence="5">
    <location>
        <begin position="212"/>
        <end position="228"/>
    </location>
</feature>
<sequence length="508" mass="52320">MTGGPTVARGSLAQPGSVSAALARDRLGVPSVVYFVLAGVAPLTVTAGVITTAYAVTGLTSVPAAFIVVAVVLSLFSVGYVAMARHISNAGAFYAFITRGLGREAGVAGALIALLAYNLLQVGLYGMLGPAVEGYVQQKAGVDVKWWIWALAAWAVVTVLGLIRVDISGRVLGALLTLEVLVIAALTVEGAMHPAGGHVTFSTLNPGELTKGGIGAVLAIAVLGYTGFEQSPVYAEEARDSRRTIPAATYFSLAVIGVLYAAASWVLSLHYGVSQVAAVAAQQGPGMLFALGSNVLNNAGQVLFMTSLFAAALAFHNACWRYSFALGREHVLPGSFGRTGVNGVPKTASAVQSAIGLAVILAYAAGGWNPQNDLFFWLGTTGGYGILILLALTSIAVVRFFALERAGENLWRRLIAPGISVVVLLVIVYLCTSNYSLLLGYTKPSMPGKVLPSLFALAAVVGVGWALYLRSRRPQVYEVIGMGPDAATGHGTATPAAAPAASLAGEGA</sequence>
<feature type="transmembrane region" description="Helical" evidence="5">
    <location>
        <begin position="450"/>
        <end position="469"/>
    </location>
</feature>
<keyword evidence="3 5" id="KW-1133">Transmembrane helix</keyword>
<feature type="transmembrane region" description="Helical" evidence="5">
    <location>
        <begin position="146"/>
        <end position="165"/>
    </location>
</feature>
<dbReference type="GO" id="GO:0016020">
    <property type="term" value="C:membrane"/>
    <property type="evidence" value="ECO:0007669"/>
    <property type="project" value="UniProtKB-SubCell"/>
</dbReference>
<dbReference type="Pfam" id="PF00324">
    <property type="entry name" value="AA_permease"/>
    <property type="match status" value="1"/>
</dbReference>
<feature type="transmembrane region" description="Helical" evidence="5">
    <location>
        <begin position="348"/>
        <end position="368"/>
    </location>
</feature>
<dbReference type="InterPro" id="IPR050367">
    <property type="entry name" value="APC_superfamily"/>
</dbReference>
<gene>
    <name evidence="7" type="ORF">KGA66_08245</name>
</gene>
<dbReference type="PANTHER" id="PTHR42770">
    <property type="entry name" value="AMINO ACID TRANSPORTER-RELATED"/>
    <property type="match status" value="1"/>
</dbReference>
<feature type="domain" description="Amino acid permease/ SLC12A" evidence="6">
    <location>
        <begin position="33"/>
        <end position="446"/>
    </location>
</feature>
<feature type="transmembrane region" description="Helical" evidence="5">
    <location>
        <begin position="248"/>
        <end position="267"/>
    </location>
</feature>
<protein>
    <submittedName>
        <fullName evidence="7">APC family permease</fullName>
    </submittedName>
</protein>
<dbReference type="Proteomes" id="UP000677913">
    <property type="component" value="Unassembled WGS sequence"/>
</dbReference>
<evidence type="ECO:0000256" key="4">
    <source>
        <dbReference type="ARBA" id="ARBA00023136"/>
    </source>
</evidence>
<keyword evidence="8" id="KW-1185">Reference proteome</keyword>
<organism evidence="7 8">
    <name type="scientific">Actinocrinis puniceicyclus</name>
    <dbReference type="NCBI Taxonomy" id="977794"/>
    <lineage>
        <taxon>Bacteria</taxon>
        <taxon>Bacillati</taxon>
        <taxon>Actinomycetota</taxon>
        <taxon>Actinomycetes</taxon>
        <taxon>Catenulisporales</taxon>
        <taxon>Actinospicaceae</taxon>
        <taxon>Actinocrinis</taxon>
    </lineage>
</organism>